<dbReference type="Proteomes" id="UP001175097">
    <property type="component" value="Unassembled WGS sequence"/>
</dbReference>
<dbReference type="NCBIfam" id="NF038214">
    <property type="entry name" value="IS21_help_AAA"/>
    <property type="match status" value="1"/>
</dbReference>
<name>A0ABT8JQB8_9BACL</name>
<evidence type="ECO:0000313" key="4">
    <source>
        <dbReference type="EMBL" id="MDN4607356.1"/>
    </source>
</evidence>
<keyword evidence="2" id="KW-0067">ATP-binding</keyword>
<accession>A0ABT8JQB8</accession>
<feature type="domain" description="IstB-like ATP-binding" evidence="3">
    <location>
        <begin position="9"/>
        <end position="244"/>
    </location>
</feature>
<dbReference type="EMBL" id="JAROCC010000005">
    <property type="protein sequence ID" value="MDN4607356.1"/>
    <property type="molecule type" value="Genomic_DNA"/>
</dbReference>
<dbReference type="PIRSF" id="PIRSF003073">
    <property type="entry name" value="DNAC_TnpB_IstB"/>
    <property type="match status" value="1"/>
</dbReference>
<evidence type="ECO:0000256" key="2">
    <source>
        <dbReference type="ARBA" id="ARBA00022840"/>
    </source>
</evidence>
<dbReference type="Gene3D" id="3.40.50.300">
    <property type="entry name" value="P-loop containing nucleotide triphosphate hydrolases"/>
    <property type="match status" value="1"/>
</dbReference>
<reference evidence="4" key="1">
    <citation type="submission" date="2023-03" db="EMBL/GenBank/DDBJ databases">
        <title>MT1 and MT2 Draft Genomes of Novel Species.</title>
        <authorList>
            <person name="Venkateswaran K."/>
        </authorList>
    </citation>
    <scope>NUCLEOTIDE SEQUENCE</scope>
    <source>
        <strain evidence="4">F6_3S_P_2</strain>
    </source>
</reference>
<evidence type="ECO:0000259" key="3">
    <source>
        <dbReference type="Pfam" id="PF01695"/>
    </source>
</evidence>
<keyword evidence="5" id="KW-1185">Reference proteome</keyword>
<dbReference type="SUPFAM" id="SSF52540">
    <property type="entry name" value="P-loop containing nucleoside triphosphate hydrolases"/>
    <property type="match status" value="1"/>
</dbReference>
<dbReference type="InterPro" id="IPR028350">
    <property type="entry name" value="DNAC/IstB-like"/>
</dbReference>
<proteinExistence type="predicted"/>
<evidence type="ECO:0000313" key="5">
    <source>
        <dbReference type="Proteomes" id="UP001175097"/>
    </source>
</evidence>
<comment type="caution">
    <text evidence="4">The sequence shown here is derived from an EMBL/GenBank/DDBJ whole genome shotgun (WGS) entry which is preliminary data.</text>
</comment>
<dbReference type="Pfam" id="PF01695">
    <property type="entry name" value="IstB_IS21"/>
    <property type="match status" value="1"/>
</dbReference>
<dbReference type="CDD" id="cd00009">
    <property type="entry name" value="AAA"/>
    <property type="match status" value="1"/>
</dbReference>
<dbReference type="InterPro" id="IPR027417">
    <property type="entry name" value="P-loop_NTPase"/>
</dbReference>
<sequence>MTTENTLSKLNDMRMAAMAEGYMDQLKNPEYQDLSFEDRFAMLVDIEWGRRKNAKLDRLNKGAEFRDSQACIEDIEYHADRKLDKTQILRLATGRYIQEKHNIIIKGASGNGKTYLACAFGVAACRQFYKVRYIRLPDLLDELAVARGEGIYRKVIKKYMKVDLLILDEWLLTPLKETESRDLLEIVESRYQVASTIFCSQFDPRGWHEKIGEGTLADAILDRIVHGSYHMMLDGDVSMRERHGLEGSL</sequence>
<dbReference type="PANTHER" id="PTHR30050">
    <property type="entry name" value="CHROMOSOMAL REPLICATION INITIATOR PROTEIN DNAA"/>
    <property type="match status" value="1"/>
</dbReference>
<dbReference type="RefSeq" id="WP_301242903.1">
    <property type="nucleotide sequence ID" value="NZ_JAROCC010000005.1"/>
</dbReference>
<keyword evidence="1" id="KW-0547">Nucleotide-binding</keyword>
<dbReference type="PANTHER" id="PTHR30050:SF4">
    <property type="entry name" value="ATP-BINDING PROTEIN RV3427C IN INSERTION SEQUENCE-RELATED"/>
    <property type="match status" value="1"/>
</dbReference>
<dbReference type="InterPro" id="IPR047661">
    <property type="entry name" value="IstB"/>
</dbReference>
<dbReference type="InterPro" id="IPR002611">
    <property type="entry name" value="IstB_ATP-bd"/>
</dbReference>
<evidence type="ECO:0000256" key="1">
    <source>
        <dbReference type="ARBA" id="ARBA00022741"/>
    </source>
</evidence>
<gene>
    <name evidence="4" type="primary">istB</name>
    <name evidence="4" type="ORF">P5G49_07650</name>
</gene>
<organism evidence="4 5">
    <name type="scientific">Sporosarcina highlanderae</name>
    <dbReference type="NCBI Taxonomy" id="3035916"/>
    <lineage>
        <taxon>Bacteria</taxon>
        <taxon>Bacillati</taxon>
        <taxon>Bacillota</taxon>
        <taxon>Bacilli</taxon>
        <taxon>Bacillales</taxon>
        <taxon>Caryophanaceae</taxon>
        <taxon>Sporosarcina</taxon>
    </lineage>
</organism>
<protein>
    <submittedName>
        <fullName evidence="4">IS21-like element helper ATPase IstB</fullName>
    </submittedName>
</protein>